<protein>
    <submittedName>
        <fullName evidence="2">Uncharacterized protein</fullName>
    </submittedName>
</protein>
<feature type="region of interest" description="Disordered" evidence="1">
    <location>
        <begin position="71"/>
        <end position="94"/>
    </location>
</feature>
<name>A0ABD3NSD7_9STRA</name>
<organism evidence="2 3">
    <name type="scientific">Cyclotella cryptica</name>
    <dbReference type="NCBI Taxonomy" id="29204"/>
    <lineage>
        <taxon>Eukaryota</taxon>
        <taxon>Sar</taxon>
        <taxon>Stramenopiles</taxon>
        <taxon>Ochrophyta</taxon>
        <taxon>Bacillariophyta</taxon>
        <taxon>Coscinodiscophyceae</taxon>
        <taxon>Thalassiosirophycidae</taxon>
        <taxon>Stephanodiscales</taxon>
        <taxon>Stephanodiscaceae</taxon>
        <taxon>Cyclotella</taxon>
    </lineage>
</organism>
<sequence length="527" mass="59715">MTCSTKFLRLSIILLLGFVALLPFLITIISLDAVPSTTDAEEESINNVTSFHETRKFKQTGDQLFVSGGVHRQEGTEKDSRRCDPGSCPPRRYFATTTNPSNASYYLEPADNTARNGVYADIPSRPWNDLSLIPINYPSDQAASLVRQTIEGRLNALLESDRVPPEETLPKYLPPQFPQWDRSIHRHIVFSSNITGMPPECCPSNIVHQHLTKNFSAENVLSEAELRDCKCRYPRNYPTRNGPTSTLVTAFYQMSSKHPVKMYEKTSTQLLATADPMIIFCQPNSTWVDFFIQNRKHAPTIVVPLDVNELRLVKHFPQATFWKKQYEIDPEASTHHKGVNTMLYVIWDEKLILLHSAAMLNPFNTTQFVWVDTGYWRNPAPHLYRKSAVMINITEEGVKDESTLLFQMIDYNFNREVVISGDQVLVGGNCFAGTYTGISNLYSAFYETFWAMASTGKFVGSDQKVLYRTCHTYPAACHIHKPRKMRSWLAMLGELLPGIGREKIGQPLDMTEFLAAETNLPVPPMGL</sequence>
<dbReference type="EMBL" id="JABMIG020000436">
    <property type="protein sequence ID" value="KAL3778413.1"/>
    <property type="molecule type" value="Genomic_DNA"/>
</dbReference>
<comment type="caution">
    <text evidence="2">The sequence shown here is derived from an EMBL/GenBank/DDBJ whole genome shotgun (WGS) entry which is preliminary data.</text>
</comment>
<dbReference type="AlphaFoldDB" id="A0ABD3NSD7"/>
<dbReference type="Proteomes" id="UP001516023">
    <property type="component" value="Unassembled WGS sequence"/>
</dbReference>
<gene>
    <name evidence="2" type="ORF">HJC23_004734</name>
</gene>
<reference evidence="2 3" key="1">
    <citation type="journal article" date="2020" name="G3 (Bethesda)">
        <title>Improved Reference Genome for Cyclotella cryptica CCMP332, a Model for Cell Wall Morphogenesis, Salinity Adaptation, and Lipid Production in Diatoms (Bacillariophyta).</title>
        <authorList>
            <person name="Roberts W.R."/>
            <person name="Downey K.M."/>
            <person name="Ruck E.C."/>
            <person name="Traller J.C."/>
            <person name="Alverson A.J."/>
        </authorList>
    </citation>
    <scope>NUCLEOTIDE SEQUENCE [LARGE SCALE GENOMIC DNA]</scope>
    <source>
        <strain evidence="2 3">CCMP332</strain>
    </source>
</reference>
<dbReference type="InterPro" id="IPR011735">
    <property type="entry name" value="WlaTC/HtrL_glycosyltransf"/>
</dbReference>
<evidence type="ECO:0000313" key="3">
    <source>
        <dbReference type="Proteomes" id="UP001516023"/>
    </source>
</evidence>
<dbReference type="Pfam" id="PF09612">
    <property type="entry name" value="HtrL_YibB"/>
    <property type="match status" value="1"/>
</dbReference>
<evidence type="ECO:0000256" key="1">
    <source>
        <dbReference type="SAM" id="MobiDB-lite"/>
    </source>
</evidence>
<feature type="compositionally biased region" description="Basic and acidic residues" evidence="1">
    <location>
        <begin position="71"/>
        <end position="84"/>
    </location>
</feature>
<proteinExistence type="predicted"/>
<evidence type="ECO:0000313" key="2">
    <source>
        <dbReference type="EMBL" id="KAL3778413.1"/>
    </source>
</evidence>
<accession>A0ABD3NSD7</accession>
<keyword evidence="3" id="KW-1185">Reference proteome</keyword>